<organism evidence="1 2">
    <name type="scientific">Undibacterium flavidum</name>
    <dbReference type="NCBI Taxonomy" id="2762297"/>
    <lineage>
        <taxon>Bacteria</taxon>
        <taxon>Pseudomonadati</taxon>
        <taxon>Pseudomonadota</taxon>
        <taxon>Betaproteobacteria</taxon>
        <taxon>Burkholderiales</taxon>
        <taxon>Oxalobacteraceae</taxon>
        <taxon>Undibacterium</taxon>
    </lineage>
</organism>
<name>A0ABR6YBD3_9BURK</name>
<dbReference type="Proteomes" id="UP000624279">
    <property type="component" value="Unassembled WGS sequence"/>
</dbReference>
<comment type="caution">
    <text evidence="1">The sequence shown here is derived from an EMBL/GenBank/DDBJ whole genome shotgun (WGS) entry which is preliminary data.</text>
</comment>
<sequence>MKYRLDEAAVEQMSSHYLNEGRQQEQWQLSEIEIEDDRLQAVVGMRSIYTSETDVGGFHLSIFSTLEFLSQLMIIYGHVWSGQNKKTKEAWMVESHTKTIRAIRSTQGIRVDMKVNTMRRRNESCYCIADFTITDALDGLFEVRLKGFLV</sequence>
<protein>
    <submittedName>
        <fullName evidence="1">Uncharacterized protein</fullName>
    </submittedName>
</protein>
<accession>A0ABR6YBD3</accession>
<gene>
    <name evidence="1" type="ORF">H8K55_09725</name>
</gene>
<evidence type="ECO:0000313" key="2">
    <source>
        <dbReference type="Proteomes" id="UP000624279"/>
    </source>
</evidence>
<dbReference type="RefSeq" id="WP_186941905.1">
    <property type="nucleotide sequence ID" value="NZ_JACOGA010000008.1"/>
</dbReference>
<proteinExistence type="predicted"/>
<dbReference type="EMBL" id="JACOGA010000008">
    <property type="protein sequence ID" value="MBC3873869.1"/>
    <property type="molecule type" value="Genomic_DNA"/>
</dbReference>
<evidence type="ECO:0000313" key="1">
    <source>
        <dbReference type="EMBL" id="MBC3873869.1"/>
    </source>
</evidence>
<reference evidence="1 2" key="1">
    <citation type="submission" date="2020-08" db="EMBL/GenBank/DDBJ databases">
        <title>Novel species isolated from subtropical streams in China.</title>
        <authorList>
            <person name="Lu H."/>
        </authorList>
    </citation>
    <scope>NUCLEOTIDE SEQUENCE [LARGE SCALE GENOMIC DNA]</scope>
    <source>
        <strain evidence="1 2">LX15W</strain>
    </source>
</reference>
<keyword evidence="2" id="KW-1185">Reference proteome</keyword>